<dbReference type="PANTHER" id="PTHR23501">
    <property type="entry name" value="MAJOR FACILITATOR SUPERFAMILY"/>
    <property type="match status" value="1"/>
</dbReference>
<feature type="domain" description="Major facilitator superfamily (MFS) profile" evidence="7">
    <location>
        <begin position="90"/>
        <end position="575"/>
    </location>
</feature>
<gene>
    <name evidence="8" type="ORF">Sste5346_010184</name>
</gene>
<organism evidence="8 9">
    <name type="scientific">Sporothrix stenoceras</name>
    <dbReference type="NCBI Taxonomy" id="5173"/>
    <lineage>
        <taxon>Eukaryota</taxon>
        <taxon>Fungi</taxon>
        <taxon>Dikarya</taxon>
        <taxon>Ascomycota</taxon>
        <taxon>Pezizomycotina</taxon>
        <taxon>Sordariomycetes</taxon>
        <taxon>Sordariomycetidae</taxon>
        <taxon>Ophiostomatales</taxon>
        <taxon>Ophiostomataceae</taxon>
        <taxon>Sporothrix</taxon>
    </lineage>
</organism>
<comment type="caution">
    <text evidence="8">The sequence shown here is derived from an EMBL/GenBank/DDBJ whole genome shotgun (WGS) entry which is preliminary data.</text>
</comment>
<keyword evidence="9" id="KW-1185">Reference proteome</keyword>
<dbReference type="PRINTS" id="PR01036">
    <property type="entry name" value="TCRTETB"/>
</dbReference>
<feature type="transmembrane region" description="Helical" evidence="6">
    <location>
        <begin position="216"/>
        <end position="237"/>
    </location>
</feature>
<feature type="transmembrane region" description="Helical" evidence="6">
    <location>
        <begin position="184"/>
        <end position="204"/>
    </location>
</feature>
<evidence type="ECO:0000259" key="7">
    <source>
        <dbReference type="PROSITE" id="PS50850"/>
    </source>
</evidence>
<evidence type="ECO:0000256" key="1">
    <source>
        <dbReference type="ARBA" id="ARBA00004141"/>
    </source>
</evidence>
<evidence type="ECO:0000313" key="8">
    <source>
        <dbReference type="EMBL" id="KAL1887485.1"/>
    </source>
</evidence>
<feature type="transmembrane region" description="Helical" evidence="6">
    <location>
        <begin position="154"/>
        <end position="172"/>
    </location>
</feature>
<dbReference type="Gene3D" id="1.20.1250.20">
    <property type="entry name" value="MFS general substrate transporter like domains"/>
    <property type="match status" value="1"/>
</dbReference>
<evidence type="ECO:0000256" key="2">
    <source>
        <dbReference type="ARBA" id="ARBA00022692"/>
    </source>
</evidence>
<dbReference type="InterPro" id="IPR011701">
    <property type="entry name" value="MFS"/>
</dbReference>
<evidence type="ECO:0000256" key="3">
    <source>
        <dbReference type="ARBA" id="ARBA00022989"/>
    </source>
</evidence>
<sequence>MGSQHGEKEPRVNEKEQQPQSEQDTDTWAESQSPDLSSSTSPSAIASTDRNDATRDAATEGDLEQQAPPPAPGVVHSQTNLLPMKQLLIVFSGLSTAMLCSNLNQTIVATALPTLGAAFHDAGISSWVGTAYLLTSTACQPLYGRLSDIFGRKVILVGCLLLFLLGSILSGVSQNMIMLIVSRAIAGIGGGGIITVVSIVVSDVVSLKDRGKYQGIIGVVVAIGTAVGPLLGGVFVARTTWRWCFYISIPLSVVAMIIVAFALPLRRVEGDAKEKLKKIDVWGCLVGFAASIALLIPISWAGTQYAWSSAAVLVPLLIGAALIGLFIFVELKVAKLPLIPPAVFVNMHVSTCVFTSFLTGFMTFVNLYYLPQFYQVARGESALNSGILILPLIVSQIVTSFTSGFLVSMWSCYRINLIVGYGLWTIASGLFTTVKADTATWKLVVFQLLTGLGSGQTLQVTLVAIQAAVERADMAVVTGARNYFRMLGSTIAIAASAAIVNNIVRSQLTAENFPSNLLQEIISDPTTIATMGLTALQKTQALNAYAKGVSVTYYMMTALAGLQFLLCLFFVKDYSLERADDAKEREAAKAWLEERKKQQKKGGMADADKNRDVEQGVLAHPSDTTLEERREKQ</sequence>
<feature type="transmembrane region" description="Helical" evidence="6">
    <location>
        <begin position="343"/>
        <end position="370"/>
    </location>
</feature>
<keyword evidence="4 6" id="KW-0472">Membrane</keyword>
<dbReference type="InterPro" id="IPR036259">
    <property type="entry name" value="MFS_trans_sf"/>
</dbReference>
<accession>A0ABR3YGL9</accession>
<keyword evidence="2 6" id="KW-0812">Transmembrane</keyword>
<evidence type="ECO:0000313" key="9">
    <source>
        <dbReference type="Proteomes" id="UP001583186"/>
    </source>
</evidence>
<dbReference type="InterPro" id="IPR020846">
    <property type="entry name" value="MFS_dom"/>
</dbReference>
<comment type="subcellular location">
    <subcellularLocation>
        <location evidence="1">Membrane</location>
        <topology evidence="1">Multi-pass membrane protein</topology>
    </subcellularLocation>
</comment>
<protein>
    <recommendedName>
        <fullName evidence="7">Major facilitator superfamily (MFS) profile domain-containing protein</fullName>
    </recommendedName>
</protein>
<feature type="compositionally biased region" description="Basic and acidic residues" evidence="5">
    <location>
        <begin position="49"/>
        <end position="58"/>
    </location>
</feature>
<dbReference type="PANTHER" id="PTHR23501:SF189">
    <property type="entry name" value="DRUG TRANSPORTER, PUTATIVE (AFU_ORTHOLOGUE AFUA_4G03920)-RELATED"/>
    <property type="match status" value="1"/>
</dbReference>
<feature type="transmembrane region" description="Helical" evidence="6">
    <location>
        <begin position="486"/>
        <end position="504"/>
    </location>
</feature>
<reference evidence="8 9" key="1">
    <citation type="journal article" date="2024" name="IMA Fungus">
        <title>IMA Genome - F19 : A genome assembly and annotation guide to empower mycologists, including annotated draft genome sequences of Ceratocystis pirilliformis, Diaporthe australafricana, Fusarium ophioides, Paecilomyces lecythidis, and Sporothrix stenoceras.</title>
        <authorList>
            <person name="Aylward J."/>
            <person name="Wilson A.M."/>
            <person name="Visagie C.M."/>
            <person name="Spraker J."/>
            <person name="Barnes I."/>
            <person name="Buitendag C."/>
            <person name="Ceriani C."/>
            <person name="Del Mar Angel L."/>
            <person name="du Plessis D."/>
            <person name="Fuchs T."/>
            <person name="Gasser K."/>
            <person name="Kramer D."/>
            <person name="Li W."/>
            <person name="Munsamy K."/>
            <person name="Piso A."/>
            <person name="Price J.L."/>
            <person name="Sonnekus B."/>
            <person name="Thomas C."/>
            <person name="van der Nest A."/>
            <person name="van Dijk A."/>
            <person name="van Heerden A."/>
            <person name="van Vuuren N."/>
            <person name="Yilmaz N."/>
            <person name="Duong T.A."/>
            <person name="van der Merwe N.A."/>
            <person name="Wingfield M.J."/>
            <person name="Wingfield B.D."/>
        </authorList>
    </citation>
    <scope>NUCLEOTIDE SEQUENCE [LARGE SCALE GENOMIC DNA]</scope>
    <source>
        <strain evidence="8 9">CMW 5346</strain>
    </source>
</reference>
<evidence type="ECO:0000256" key="4">
    <source>
        <dbReference type="ARBA" id="ARBA00023136"/>
    </source>
</evidence>
<dbReference type="PROSITE" id="PS50850">
    <property type="entry name" value="MFS"/>
    <property type="match status" value="1"/>
</dbReference>
<dbReference type="CDD" id="cd17502">
    <property type="entry name" value="MFS_Azr1_MDR_like"/>
    <property type="match status" value="1"/>
</dbReference>
<feature type="compositionally biased region" description="Low complexity" evidence="5">
    <location>
        <begin position="31"/>
        <end position="48"/>
    </location>
</feature>
<dbReference type="SUPFAM" id="SSF103473">
    <property type="entry name" value="MFS general substrate transporter"/>
    <property type="match status" value="1"/>
</dbReference>
<feature type="transmembrane region" description="Helical" evidence="6">
    <location>
        <begin position="281"/>
        <end position="300"/>
    </location>
</feature>
<evidence type="ECO:0000256" key="6">
    <source>
        <dbReference type="SAM" id="Phobius"/>
    </source>
</evidence>
<feature type="transmembrane region" description="Helical" evidence="6">
    <location>
        <begin position="413"/>
        <end position="432"/>
    </location>
</feature>
<feature type="compositionally biased region" description="Polar residues" evidence="5">
    <location>
        <begin position="18"/>
        <end position="30"/>
    </location>
</feature>
<feature type="transmembrane region" description="Helical" evidence="6">
    <location>
        <begin position="243"/>
        <end position="265"/>
    </location>
</feature>
<feature type="transmembrane region" description="Helical" evidence="6">
    <location>
        <begin position="551"/>
        <end position="571"/>
    </location>
</feature>
<feature type="compositionally biased region" description="Basic and acidic residues" evidence="5">
    <location>
        <begin position="1"/>
        <end position="17"/>
    </location>
</feature>
<feature type="region of interest" description="Disordered" evidence="5">
    <location>
        <begin position="594"/>
        <end position="633"/>
    </location>
</feature>
<name>A0ABR3YGL9_9PEZI</name>
<dbReference type="Pfam" id="PF07690">
    <property type="entry name" value="MFS_1"/>
    <property type="match status" value="1"/>
</dbReference>
<feature type="region of interest" description="Disordered" evidence="5">
    <location>
        <begin position="1"/>
        <end position="76"/>
    </location>
</feature>
<keyword evidence="3 6" id="KW-1133">Transmembrane helix</keyword>
<dbReference type="Gene3D" id="1.20.1720.10">
    <property type="entry name" value="Multidrug resistance protein D"/>
    <property type="match status" value="1"/>
</dbReference>
<dbReference type="EMBL" id="JAWCUI010000118">
    <property type="protein sequence ID" value="KAL1887485.1"/>
    <property type="molecule type" value="Genomic_DNA"/>
</dbReference>
<feature type="transmembrane region" description="Helical" evidence="6">
    <location>
        <begin position="382"/>
        <end position="406"/>
    </location>
</feature>
<evidence type="ECO:0000256" key="5">
    <source>
        <dbReference type="SAM" id="MobiDB-lite"/>
    </source>
</evidence>
<feature type="transmembrane region" description="Helical" evidence="6">
    <location>
        <begin position="306"/>
        <end position="331"/>
    </location>
</feature>
<dbReference type="Proteomes" id="UP001583186">
    <property type="component" value="Unassembled WGS sequence"/>
</dbReference>
<proteinExistence type="predicted"/>